<reference evidence="4 5" key="1">
    <citation type="submission" date="2015-07" db="EMBL/GenBank/DDBJ databases">
        <title>Lactobacillus korensis/26-25/ whole genome sequencing.</title>
        <authorList>
            <person name="Kim M.K."/>
            <person name="Im W.-T."/>
            <person name="Srinivasan S."/>
            <person name="Lee J.-J."/>
        </authorList>
    </citation>
    <scope>NUCLEOTIDE SEQUENCE [LARGE SCALE GENOMIC DNA]</scope>
    <source>
        <strain evidence="4 5">26-25</strain>
    </source>
</reference>
<keyword evidence="2" id="KW-0812">Transmembrane</keyword>
<name>A0AAC8UXG7_9LACO</name>
<dbReference type="InterPro" id="IPR010982">
    <property type="entry name" value="Lambda_DNA-bd_dom_sf"/>
</dbReference>
<evidence type="ECO:0000256" key="2">
    <source>
        <dbReference type="SAM" id="Phobius"/>
    </source>
</evidence>
<dbReference type="AlphaFoldDB" id="A0AAC8UXG7"/>
<keyword evidence="2" id="KW-0472">Membrane</keyword>
<organism evidence="4 5">
    <name type="scientific">Levilactobacillus koreensis</name>
    <dbReference type="NCBI Taxonomy" id="637971"/>
    <lineage>
        <taxon>Bacteria</taxon>
        <taxon>Bacillati</taxon>
        <taxon>Bacillota</taxon>
        <taxon>Bacilli</taxon>
        <taxon>Lactobacillales</taxon>
        <taxon>Lactobacillaceae</taxon>
        <taxon>Levilactobacillus</taxon>
    </lineage>
</organism>
<dbReference type="RefSeq" id="WP_048735974.1">
    <property type="nucleotide sequence ID" value="NZ_CP012033.1"/>
</dbReference>
<dbReference type="Pfam" id="PF01381">
    <property type="entry name" value="HTH_3"/>
    <property type="match status" value="1"/>
</dbReference>
<feature type="transmembrane region" description="Helical" evidence="2">
    <location>
        <begin position="83"/>
        <end position="105"/>
    </location>
</feature>
<evidence type="ECO:0000313" key="4">
    <source>
        <dbReference type="EMBL" id="AKP65693.1"/>
    </source>
</evidence>
<sequence>MKRLELQASLIAHRKQQHWTQADLAERLFLSRQTISNWENGRTYPDIQSLILLAHLYHVTVNELVKEDLMTMQTQTNKYHLKLLVTATIVCLILVYGLFIGLRWLPMIPTVMAIAALTTTGLFLAGYLIYLSQHLQLKTFRQINAYLKHQPAPQAKPTRTHQIIVLTLSALVGLIIGGGLTWWIATTVLQWSF</sequence>
<evidence type="ECO:0000313" key="5">
    <source>
        <dbReference type="Proteomes" id="UP000036000"/>
    </source>
</evidence>
<feature type="transmembrane region" description="Helical" evidence="2">
    <location>
        <begin position="163"/>
        <end position="185"/>
    </location>
</feature>
<evidence type="ECO:0000256" key="1">
    <source>
        <dbReference type="ARBA" id="ARBA00023125"/>
    </source>
</evidence>
<dbReference type="CDD" id="cd00093">
    <property type="entry name" value="HTH_XRE"/>
    <property type="match status" value="1"/>
</dbReference>
<dbReference type="GO" id="GO:0003677">
    <property type="term" value="F:DNA binding"/>
    <property type="evidence" value="ECO:0007669"/>
    <property type="project" value="UniProtKB-KW"/>
</dbReference>
<feature type="domain" description="HTH cro/C1-type" evidence="3">
    <location>
        <begin position="10"/>
        <end position="64"/>
    </location>
</feature>
<dbReference type="Proteomes" id="UP000036000">
    <property type="component" value="Chromosome"/>
</dbReference>
<dbReference type="EMBL" id="CP012033">
    <property type="protein sequence ID" value="AKP65693.1"/>
    <property type="molecule type" value="Genomic_DNA"/>
</dbReference>
<accession>A0AAC8UXG7</accession>
<protein>
    <recommendedName>
        <fullName evidence="3">HTH cro/C1-type domain-containing protein</fullName>
    </recommendedName>
</protein>
<keyword evidence="2" id="KW-1133">Transmembrane helix</keyword>
<dbReference type="KEGG" id="lko:ABN16_12230"/>
<dbReference type="PROSITE" id="PS50943">
    <property type="entry name" value="HTH_CROC1"/>
    <property type="match status" value="1"/>
</dbReference>
<gene>
    <name evidence="4" type="ORF">ABN16_12230</name>
</gene>
<feature type="transmembrane region" description="Helical" evidence="2">
    <location>
        <begin position="111"/>
        <end position="131"/>
    </location>
</feature>
<evidence type="ECO:0000259" key="3">
    <source>
        <dbReference type="PROSITE" id="PS50943"/>
    </source>
</evidence>
<dbReference type="PANTHER" id="PTHR46558:SF15">
    <property type="entry name" value="HELIX-TURN-HELIX DOMAIN PROTEIN"/>
    <property type="match status" value="1"/>
</dbReference>
<dbReference type="InterPro" id="IPR001387">
    <property type="entry name" value="Cro/C1-type_HTH"/>
</dbReference>
<dbReference type="SUPFAM" id="SSF47413">
    <property type="entry name" value="lambda repressor-like DNA-binding domains"/>
    <property type="match status" value="1"/>
</dbReference>
<dbReference type="PANTHER" id="PTHR46558">
    <property type="entry name" value="TRACRIPTIONAL REGULATORY PROTEIN-RELATED-RELATED"/>
    <property type="match status" value="1"/>
</dbReference>
<proteinExistence type="predicted"/>
<keyword evidence="1" id="KW-0238">DNA-binding</keyword>
<keyword evidence="5" id="KW-1185">Reference proteome</keyword>
<dbReference type="SMART" id="SM00530">
    <property type="entry name" value="HTH_XRE"/>
    <property type="match status" value="1"/>
</dbReference>
<dbReference type="Gene3D" id="1.10.260.40">
    <property type="entry name" value="lambda repressor-like DNA-binding domains"/>
    <property type="match status" value="1"/>
</dbReference>